<gene>
    <name evidence="2" type="ORF">LTRI10_LOCUS3383</name>
</gene>
<evidence type="ECO:0000313" key="2">
    <source>
        <dbReference type="EMBL" id="CAL1355632.1"/>
    </source>
</evidence>
<feature type="region of interest" description="Disordered" evidence="1">
    <location>
        <begin position="718"/>
        <end position="761"/>
    </location>
</feature>
<proteinExistence type="predicted"/>
<evidence type="ECO:0000313" key="3">
    <source>
        <dbReference type="Proteomes" id="UP001497516"/>
    </source>
</evidence>
<sequence>MRERVLRGSSSGEETKRFLFCRSDAAGIGSSNESKESCTQKEVFGPKVISVSKSNRSIHENFYRLQAQDSLKTWFIFVDEQQISWLQGLLQSAAMRNWYFPRKSLLKSRGRIIHVGISSNRGSQYLQISEQRRSGKVYKILIPSDGGWAKLINLLQRFYASELQNRLKSSYNISLHNLPPPPCQSAPSFSRRSYADVVKGSGFYAAGKCKIVGQGKDKHIEVDSDGVQERRDLLGRSLFINFQSLKASEFFTADYIHSFREWAHRRWSIDDNYSMENRGNGSWILICPSIDQALRIKRLGQLKFKDFLVTVSEWKDHEEKYSNSDKWILVYGIPLHLKSINLLKSIGNFCGSFIEIDWSSWSLEFVRIRIMCKRDIPLSIPVRYASDQFMINIIPPPATYDAADKANGFSQAVQKSKSRSPVLPHRFSDSISRQSNPDLPLVNASQSDSEENKGEGVWSRRSVRRVWVRKEGPIWIKPSATSPANPPDVFSSFDLTPSSQAQSPLTQVPQAQLPLTQFHLTQSSPIQIQTLLDPAQPSAAFLFFLEALSFPNPLQSLLPFPFMFTVTQSTFSSFILILTLSNQDLFISNPRPPLELPLRLFPRTISPPPILLDSPSFPASPEPSSLTSHTSSDTDLFLASQIPESADLQAPSIYTDFEELPSPSCSQATEDVNWNFEAYPFDLLSLVESSVNLGHIFSLGHDEGMDSVEKVITENAKEVHSKKVRTPRSRLEMEIHRLGPQSSPPKGPRKSASRLAGVYHQ</sequence>
<feature type="compositionally biased region" description="Polar residues" evidence="1">
    <location>
        <begin position="429"/>
        <end position="447"/>
    </location>
</feature>
<feature type="region of interest" description="Disordered" evidence="1">
    <location>
        <begin position="411"/>
        <end position="456"/>
    </location>
</feature>
<dbReference type="PANTHER" id="PTHR34427">
    <property type="entry name" value="DUF4283 DOMAIN PROTEIN"/>
    <property type="match status" value="1"/>
</dbReference>
<name>A0AAV2CGH1_9ROSI</name>
<organism evidence="2 3">
    <name type="scientific">Linum trigynum</name>
    <dbReference type="NCBI Taxonomy" id="586398"/>
    <lineage>
        <taxon>Eukaryota</taxon>
        <taxon>Viridiplantae</taxon>
        <taxon>Streptophyta</taxon>
        <taxon>Embryophyta</taxon>
        <taxon>Tracheophyta</taxon>
        <taxon>Spermatophyta</taxon>
        <taxon>Magnoliopsida</taxon>
        <taxon>eudicotyledons</taxon>
        <taxon>Gunneridae</taxon>
        <taxon>Pentapetalae</taxon>
        <taxon>rosids</taxon>
        <taxon>fabids</taxon>
        <taxon>Malpighiales</taxon>
        <taxon>Linaceae</taxon>
        <taxon>Linum</taxon>
    </lineage>
</organism>
<feature type="compositionally biased region" description="Polar residues" evidence="1">
    <location>
        <begin position="493"/>
        <end position="506"/>
    </location>
</feature>
<reference evidence="2 3" key="1">
    <citation type="submission" date="2024-04" db="EMBL/GenBank/DDBJ databases">
        <authorList>
            <person name="Fracassetti M."/>
        </authorList>
    </citation>
    <scope>NUCLEOTIDE SEQUENCE [LARGE SCALE GENOMIC DNA]</scope>
</reference>
<evidence type="ECO:0000256" key="1">
    <source>
        <dbReference type="SAM" id="MobiDB-lite"/>
    </source>
</evidence>
<feature type="region of interest" description="Disordered" evidence="1">
    <location>
        <begin position="477"/>
        <end position="506"/>
    </location>
</feature>
<keyword evidence="3" id="KW-1185">Reference proteome</keyword>
<feature type="region of interest" description="Disordered" evidence="1">
    <location>
        <begin position="612"/>
        <end position="631"/>
    </location>
</feature>
<dbReference type="AlphaFoldDB" id="A0AAV2CGH1"/>
<protein>
    <recommendedName>
        <fullName evidence="4">DUF4283 domain-containing protein</fullName>
    </recommendedName>
</protein>
<accession>A0AAV2CGH1</accession>
<dbReference type="Proteomes" id="UP001497516">
    <property type="component" value="Chromosome 1"/>
</dbReference>
<dbReference type="PANTHER" id="PTHR34427:SF5">
    <property type="entry name" value="DUF4283 DOMAIN-CONTAINING PROTEIN"/>
    <property type="match status" value="1"/>
</dbReference>
<evidence type="ECO:0008006" key="4">
    <source>
        <dbReference type="Google" id="ProtNLM"/>
    </source>
</evidence>
<dbReference type="EMBL" id="OZ034813">
    <property type="protein sequence ID" value="CAL1355632.1"/>
    <property type="molecule type" value="Genomic_DNA"/>
</dbReference>